<evidence type="ECO:0000256" key="5">
    <source>
        <dbReference type="SAM" id="Phobius"/>
    </source>
</evidence>
<feature type="transmembrane region" description="Helical" evidence="5">
    <location>
        <begin position="802"/>
        <end position="820"/>
    </location>
</feature>
<evidence type="ECO:0000256" key="2">
    <source>
        <dbReference type="ARBA" id="ARBA00022692"/>
    </source>
</evidence>
<comment type="subcellular location">
    <subcellularLocation>
        <location evidence="1">Membrane</location>
        <topology evidence="1">Multi-pass membrane protein</topology>
    </subcellularLocation>
</comment>
<feature type="transmembrane region" description="Helical" evidence="5">
    <location>
        <begin position="832"/>
        <end position="848"/>
    </location>
</feature>
<dbReference type="AlphaFoldDB" id="A0A0W0FW03"/>
<dbReference type="eggNOG" id="ENOG502SNAR">
    <property type="taxonomic scope" value="Eukaryota"/>
</dbReference>
<accession>A0A0W0FW03</accession>
<dbReference type="Proteomes" id="UP000054988">
    <property type="component" value="Unassembled WGS sequence"/>
</dbReference>
<feature type="transmembrane region" description="Helical" evidence="5">
    <location>
        <begin position="470"/>
        <end position="490"/>
    </location>
</feature>
<reference evidence="6 7" key="1">
    <citation type="submission" date="2015-12" db="EMBL/GenBank/DDBJ databases">
        <title>Draft genome sequence of Moniliophthora roreri, the causal agent of frosty pod rot of cacao.</title>
        <authorList>
            <person name="Aime M.C."/>
            <person name="Diaz-Valderrama J.R."/>
            <person name="Kijpornyongpan T."/>
            <person name="Phillips-Mora W."/>
        </authorList>
    </citation>
    <scope>NUCLEOTIDE SEQUENCE [LARGE SCALE GENOMIC DNA]</scope>
    <source>
        <strain evidence="6 7">MCA 2952</strain>
    </source>
</reference>
<proteinExistence type="predicted"/>
<name>A0A0W0FW03_MONRR</name>
<dbReference type="Gene3D" id="1.10.357.140">
    <property type="entry name" value="UbiA prenyltransferase"/>
    <property type="match status" value="2"/>
</dbReference>
<feature type="transmembrane region" description="Helical" evidence="5">
    <location>
        <begin position="143"/>
        <end position="160"/>
    </location>
</feature>
<feature type="transmembrane region" description="Helical" evidence="5">
    <location>
        <begin position="736"/>
        <end position="754"/>
    </location>
</feature>
<dbReference type="EMBL" id="LATX01001573">
    <property type="protein sequence ID" value="KTB40531.1"/>
    <property type="molecule type" value="Genomic_DNA"/>
</dbReference>
<dbReference type="GO" id="GO:0016765">
    <property type="term" value="F:transferase activity, transferring alkyl or aryl (other than methyl) groups"/>
    <property type="evidence" value="ECO:0007669"/>
    <property type="project" value="InterPro"/>
</dbReference>
<feature type="transmembrane region" description="Helical" evidence="5">
    <location>
        <begin position="333"/>
        <end position="359"/>
    </location>
</feature>
<organism evidence="6 7">
    <name type="scientific">Moniliophthora roreri</name>
    <name type="common">Frosty pod rot fungus</name>
    <name type="synonym">Monilia roreri</name>
    <dbReference type="NCBI Taxonomy" id="221103"/>
    <lineage>
        <taxon>Eukaryota</taxon>
        <taxon>Fungi</taxon>
        <taxon>Dikarya</taxon>
        <taxon>Basidiomycota</taxon>
        <taxon>Agaricomycotina</taxon>
        <taxon>Agaricomycetes</taxon>
        <taxon>Agaricomycetidae</taxon>
        <taxon>Agaricales</taxon>
        <taxon>Marasmiineae</taxon>
        <taxon>Marasmiaceae</taxon>
        <taxon>Moniliophthora</taxon>
    </lineage>
</organism>
<sequence>MKPSKSIVGNVLRGLCTLFLFTTNNKLLVTAPSITAALAAAGPTDLVTFFQAFIWMQLHLWAFEIRNQTFGVDEDKICKPHRPFASNRIPMEYALPIYLAIVTTTLCYSFYHGLQLVSIAYLLGTTGYNEFEWAKNPVLKNILGGWGYVCFIWGPIYIIGHHQPLSTTSIHTILTSFLTFSLTGHAQDFRDRSGDALMGRKTIPLIYSQRVARGSLIIPMLALTYGLSRRWSPPPFVIGVFVLLFLATSITLIIQQKEEDDRKNFVWYEITAALAAAGPTDPLTFFQAFVWMELHLLAFEIRNQTYGVDEDKICKPHRPFASNRVPMEYALRVYLVTVAVALCFSFYHGLQLVSVGYFLGTTVHNEFEWAKNPVLKNTLGGWGYACYIGGPMYIIGHHQPLSTTCTHAILASFLTFSLTGHAQDFRDRSGDALMGRKTIPLIYSQRVARASVILAMAALTYGLSKRWSPPPLVIGAFTALFIMTSVTLSVQHREEDDRKNFVWYEMSANSIIPPSSIAEHSSGALDLTSGSYTPHSTIPDSPRSLSLMDLLERSGGNFLHGLYTLFLFTKSDIPLVIVPSLIIAYAAAGPTDPVALFHAFLWLELHLLVFEIKNQALGIEEDRLCKPYRPFVSNRASLKYAQHIYIIALATAFCYSFYHRLQLVTLMYFFGITAHNELELAKIAVLKNILSGWGYACFAWGSMYIIGMPTVICVFDFHLMLLVFDKGHHQPLSSTSIHAVATTFLIFSLTGHAQDFRDRSGDALMGRKTIPLIYSQRVARASVVLAMAALTYGLLRRWSPPPLVVGAITFLFLMTSVLFSVQHSEEKDRKNFMWYEMWFICAHLLPIFERYRAQNM</sequence>
<feature type="transmembrane region" description="Helical" evidence="5">
    <location>
        <begin position="703"/>
        <end position="724"/>
    </location>
</feature>
<keyword evidence="2 5" id="KW-0812">Transmembrane</keyword>
<dbReference type="CDD" id="cd13965">
    <property type="entry name" value="PT_UbiA_3"/>
    <property type="match status" value="3"/>
</dbReference>
<dbReference type="PANTHER" id="PTHR42723:SF1">
    <property type="entry name" value="CHLOROPHYLL SYNTHASE, CHLOROPLASTIC"/>
    <property type="match status" value="1"/>
</dbReference>
<dbReference type="GO" id="GO:0016020">
    <property type="term" value="C:membrane"/>
    <property type="evidence" value="ECO:0007669"/>
    <property type="project" value="UniProtKB-SubCell"/>
</dbReference>
<evidence type="ECO:0000313" key="6">
    <source>
        <dbReference type="EMBL" id="KTB40531.1"/>
    </source>
</evidence>
<protein>
    <submittedName>
        <fullName evidence="6">Uncharacterized protein</fullName>
    </submittedName>
</protein>
<feature type="transmembrane region" description="Helical" evidence="5">
    <location>
        <begin position="774"/>
        <end position="795"/>
    </location>
</feature>
<feature type="transmembrane region" description="Helical" evidence="5">
    <location>
        <begin position="640"/>
        <end position="658"/>
    </location>
</feature>
<dbReference type="InterPro" id="IPR050475">
    <property type="entry name" value="Prenyltransferase_related"/>
</dbReference>
<dbReference type="PANTHER" id="PTHR42723">
    <property type="entry name" value="CHLOROPHYLL SYNTHASE"/>
    <property type="match status" value="1"/>
</dbReference>
<evidence type="ECO:0000256" key="4">
    <source>
        <dbReference type="ARBA" id="ARBA00023136"/>
    </source>
</evidence>
<dbReference type="InterPro" id="IPR044878">
    <property type="entry name" value="UbiA_sf"/>
</dbReference>
<feature type="transmembrane region" description="Helical" evidence="5">
    <location>
        <begin position="97"/>
        <end position="123"/>
    </location>
</feature>
<keyword evidence="4 5" id="KW-0472">Membrane</keyword>
<gene>
    <name evidence="6" type="ORF">WG66_6914</name>
</gene>
<dbReference type="InterPro" id="IPR000537">
    <property type="entry name" value="UbiA_prenyltransferase"/>
</dbReference>
<keyword evidence="3 5" id="KW-1133">Transmembrane helix</keyword>
<feature type="transmembrane region" description="Helical" evidence="5">
    <location>
        <begin position="234"/>
        <end position="254"/>
    </location>
</feature>
<evidence type="ECO:0000313" key="7">
    <source>
        <dbReference type="Proteomes" id="UP000054988"/>
    </source>
</evidence>
<evidence type="ECO:0000256" key="1">
    <source>
        <dbReference type="ARBA" id="ARBA00004141"/>
    </source>
</evidence>
<comment type="caution">
    <text evidence="6">The sequence shown here is derived from an EMBL/GenBank/DDBJ whole genome shotgun (WGS) entry which is preliminary data.</text>
</comment>
<evidence type="ECO:0000256" key="3">
    <source>
        <dbReference type="ARBA" id="ARBA00022989"/>
    </source>
</evidence>
<dbReference type="Pfam" id="PF01040">
    <property type="entry name" value="UbiA"/>
    <property type="match status" value="3"/>
</dbReference>